<organism evidence="2 3">
    <name type="scientific">Jeotgalibacillus proteolyticus</name>
    <dbReference type="NCBI Taxonomy" id="2082395"/>
    <lineage>
        <taxon>Bacteria</taxon>
        <taxon>Bacillati</taxon>
        <taxon>Bacillota</taxon>
        <taxon>Bacilli</taxon>
        <taxon>Bacillales</taxon>
        <taxon>Caryophanaceae</taxon>
        <taxon>Jeotgalibacillus</taxon>
    </lineage>
</organism>
<name>A0A2S5GCK3_9BACL</name>
<dbReference type="AlphaFoldDB" id="A0A2S5GCK3"/>
<dbReference type="CDD" id="cd04301">
    <property type="entry name" value="NAT_SF"/>
    <property type="match status" value="1"/>
</dbReference>
<dbReference type="InterPro" id="IPR016181">
    <property type="entry name" value="Acyl_CoA_acyltransferase"/>
</dbReference>
<comment type="caution">
    <text evidence="2">The sequence shown here is derived from an EMBL/GenBank/DDBJ whole genome shotgun (WGS) entry which is preliminary data.</text>
</comment>
<dbReference type="Pfam" id="PF00583">
    <property type="entry name" value="Acetyltransf_1"/>
    <property type="match status" value="1"/>
</dbReference>
<dbReference type="PANTHER" id="PTHR43617">
    <property type="entry name" value="L-AMINO ACID N-ACETYLTRANSFERASE"/>
    <property type="match status" value="1"/>
</dbReference>
<dbReference type="Proteomes" id="UP000239047">
    <property type="component" value="Unassembled WGS sequence"/>
</dbReference>
<dbReference type="SUPFAM" id="SSF55729">
    <property type="entry name" value="Acyl-CoA N-acyltransferases (Nat)"/>
    <property type="match status" value="1"/>
</dbReference>
<dbReference type="PANTHER" id="PTHR43617:SF34">
    <property type="entry name" value="PUTATIVE-RELATED"/>
    <property type="match status" value="1"/>
</dbReference>
<dbReference type="PROSITE" id="PS51186">
    <property type="entry name" value="GNAT"/>
    <property type="match status" value="1"/>
</dbReference>
<sequence length="329" mass="37664">MVREVIGQCTSCRRDLFCRDGFFEAEIDNGNSFCYACFKLLQEEFTVRELGSFITQVNSKPEGHIGYCGVEAMEVENTLQEDFSDLKLEDSFIVWKEGGRIIAALGVDWDSEERTGELWGPFNLSSEEKWQLHADILWRLLQHKVNQEGTWYGFYNELNHQAKNWFSVLGGQKKSSEVILHAKPGKVSSRSIGKTEEYSDRYQDEFKRMHQAVFPNTYYSADEILSRKNSKNRLFVSAENNHLLGYVYVEGNPDFKEGSIEFIAVDEQARGKGVGAALLERASAYLFECVDAQEISICVSADNEAAIHLYKKVGFTEKHRLSFYKLQTN</sequence>
<accession>A0A2S5GCK3</accession>
<evidence type="ECO:0000313" key="2">
    <source>
        <dbReference type="EMBL" id="PPA70767.1"/>
    </source>
</evidence>
<reference evidence="2 3" key="1">
    <citation type="submission" date="2018-02" db="EMBL/GenBank/DDBJ databases">
        <title>Jeotgalibacillus proteolyticum sp. nov. a protease producing bacterium isolated from ocean sediments of Laizhou Bay.</title>
        <authorList>
            <person name="Li Y."/>
        </authorList>
    </citation>
    <scope>NUCLEOTIDE SEQUENCE [LARGE SCALE GENOMIC DNA]</scope>
    <source>
        <strain evidence="2 3">22-7</strain>
    </source>
</reference>
<dbReference type="OrthoDB" id="87299at2"/>
<evidence type="ECO:0000259" key="1">
    <source>
        <dbReference type="PROSITE" id="PS51186"/>
    </source>
</evidence>
<dbReference type="EMBL" id="PREZ01000003">
    <property type="protein sequence ID" value="PPA70767.1"/>
    <property type="molecule type" value="Genomic_DNA"/>
</dbReference>
<dbReference type="InterPro" id="IPR000182">
    <property type="entry name" value="GNAT_dom"/>
</dbReference>
<dbReference type="GO" id="GO:0016747">
    <property type="term" value="F:acyltransferase activity, transferring groups other than amino-acyl groups"/>
    <property type="evidence" value="ECO:0007669"/>
    <property type="project" value="InterPro"/>
</dbReference>
<protein>
    <submittedName>
        <fullName evidence="2">GNAT family N-acetyltransferase</fullName>
    </submittedName>
</protein>
<dbReference type="Gene3D" id="3.40.630.30">
    <property type="match status" value="1"/>
</dbReference>
<proteinExistence type="predicted"/>
<keyword evidence="2" id="KW-0808">Transferase</keyword>
<dbReference type="InterPro" id="IPR050276">
    <property type="entry name" value="MshD_Acetyltransferase"/>
</dbReference>
<gene>
    <name evidence="2" type="ORF">C4B60_08210</name>
</gene>
<feature type="domain" description="N-acetyltransferase" evidence="1">
    <location>
        <begin position="193"/>
        <end position="329"/>
    </location>
</feature>
<keyword evidence="3" id="KW-1185">Reference proteome</keyword>
<evidence type="ECO:0000313" key="3">
    <source>
        <dbReference type="Proteomes" id="UP000239047"/>
    </source>
</evidence>